<feature type="region of interest" description="Disordered" evidence="1">
    <location>
        <begin position="44"/>
        <end position="82"/>
    </location>
</feature>
<keyword evidence="3" id="KW-1185">Reference proteome</keyword>
<feature type="region of interest" description="Disordered" evidence="1">
    <location>
        <begin position="100"/>
        <end position="140"/>
    </location>
</feature>
<accession>A0ABP8TJG6</accession>
<protein>
    <recommendedName>
        <fullName evidence="4">Antitoxin</fullName>
    </recommendedName>
</protein>
<sequence>MRTYDSSLSLIEESLGNPASIIRKGRRVAAISNVTEHLLRRCRPPPLSGLAGRADRPARSRRPAPGAVAQRRGGRAKSSDNHLSCGAFVRFHPACREDPRPFTETSAHSFSLRPAGAPGRSKMVVMIDPGRAPRGETAER</sequence>
<dbReference type="EMBL" id="BAABHJ010000005">
    <property type="protein sequence ID" value="GAA4606854.1"/>
    <property type="molecule type" value="Genomic_DNA"/>
</dbReference>
<name>A0ABP8TJG6_9ACTN</name>
<comment type="caution">
    <text evidence="2">The sequence shown here is derived from an EMBL/GenBank/DDBJ whole genome shotgun (WGS) entry which is preliminary data.</text>
</comment>
<feature type="compositionally biased region" description="Basic and acidic residues" evidence="1">
    <location>
        <begin position="131"/>
        <end position="140"/>
    </location>
</feature>
<proteinExistence type="predicted"/>
<evidence type="ECO:0000256" key="1">
    <source>
        <dbReference type="SAM" id="MobiDB-lite"/>
    </source>
</evidence>
<evidence type="ECO:0008006" key="4">
    <source>
        <dbReference type="Google" id="ProtNLM"/>
    </source>
</evidence>
<organism evidence="2 3">
    <name type="scientific">Actinoallomurus liliacearum</name>
    <dbReference type="NCBI Taxonomy" id="1080073"/>
    <lineage>
        <taxon>Bacteria</taxon>
        <taxon>Bacillati</taxon>
        <taxon>Actinomycetota</taxon>
        <taxon>Actinomycetes</taxon>
        <taxon>Streptosporangiales</taxon>
        <taxon>Thermomonosporaceae</taxon>
        <taxon>Actinoallomurus</taxon>
    </lineage>
</organism>
<gene>
    <name evidence="2" type="ORF">GCM10023195_25300</name>
</gene>
<evidence type="ECO:0000313" key="2">
    <source>
        <dbReference type="EMBL" id="GAA4606854.1"/>
    </source>
</evidence>
<reference evidence="3" key="1">
    <citation type="journal article" date="2019" name="Int. J. Syst. Evol. Microbiol.">
        <title>The Global Catalogue of Microorganisms (GCM) 10K type strain sequencing project: providing services to taxonomists for standard genome sequencing and annotation.</title>
        <authorList>
            <consortium name="The Broad Institute Genomics Platform"/>
            <consortium name="The Broad Institute Genome Sequencing Center for Infectious Disease"/>
            <person name="Wu L."/>
            <person name="Ma J."/>
        </authorList>
    </citation>
    <scope>NUCLEOTIDE SEQUENCE [LARGE SCALE GENOMIC DNA]</scope>
    <source>
        <strain evidence="3">JCM 17938</strain>
    </source>
</reference>
<evidence type="ECO:0000313" key="3">
    <source>
        <dbReference type="Proteomes" id="UP001500212"/>
    </source>
</evidence>
<dbReference type="Proteomes" id="UP001500212">
    <property type="component" value="Unassembled WGS sequence"/>
</dbReference>